<dbReference type="OrthoDB" id="19830at2759"/>
<evidence type="ECO:0000256" key="2">
    <source>
        <dbReference type="SAM" id="MobiDB-lite"/>
    </source>
</evidence>
<proteinExistence type="predicted"/>
<comment type="subcellular location">
    <subcellularLocation>
        <location evidence="1">Mitochondrion</location>
    </subcellularLocation>
</comment>
<feature type="region of interest" description="Disordered" evidence="2">
    <location>
        <begin position="527"/>
        <end position="554"/>
    </location>
</feature>
<protein>
    <submittedName>
        <fullName evidence="3">Uncharacterized protein</fullName>
    </submittedName>
</protein>
<dbReference type="Pfam" id="PF10037">
    <property type="entry name" value="MRP-S27"/>
    <property type="match status" value="1"/>
</dbReference>
<keyword evidence="4" id="KW-1185">Reference proteome</keyword>
<dbReference type="AlphaFoldDB" id="A0A3R7C618"/>
<reference evidence="3 4" key="2">
    <citation type="journal article" date="2021" name="Genomics">
        <title>High-quality reference genome for Clonorchis sinensis.</title>
        <authorList>
            <person name="Young N.D."/>
            <person name="Stroehlein A.J."/>
            <person name="Kinkar L."/>
            <person name="Wang T."/>
            <person name="Sohn W.M."/>
            <person name="Chang B.C.H."/>
            <person name="Kaur P."/>
            <person name="Weisz D."/>
            <person name="Dudchenko O."/>
            <person name="Aiden E.L."/>
            <person name="Korhonen P.K."/>
            <person name="Gasser R.B."/>
        </authorList>
    </citation>
    <scope>NUCLEOTIDE SEQUENCE [LARGE SCALE GENOMIC DNA]</scope>
    <source>
        <strain evidence="3">Cs-k2</strain>
    </source>
</reference>
<evidence type="ECO:0000313" key="4">
    <source>
        <dbReference type="Proteomes" id="UP000286415"/>
    </source>
</evidence>
<evidence type="ECO:0000256" key="1">
    <source>
        <dbReference type="ARBA" id="ARBA00004173"/>
    </source>
</evidence>
<reference evidence="3 4" key="1">
    <citation type="journal article" date="2018" name="Biotechnol. Adv.">
        <title>Improved genomic resources and new bioinformatic workflow for the carcinogenic parasite Clonorchis sinensis: Biotechnological implications.</title>
        <authorList>
            <person name="Wang D."/>
            <person name="Korhonen P.K."/>
            <person name="Gasser R.B."/>
            <person name="Young N.D."/>
        </authorList>
    </citation>
    <scope>NUCLEOTIDE SEQUENCE [LARGE SCALE GENOMIC DNA]</scope>
    <source>
        <strain evidence="3">Cs-k2</strain>
    </source>
</reference>
<dbReference type="GO" id="GO:0005739">
    <property type="term" value="C:mitochondrion"/>
    <property type="evidence" value="ECO:0007669"/>
    <property type="project" value="UniProtKB-SubCell"/>
</dbReference>
<sequence length="746" mass="84672">MGRVGISEGHHFVYGSLWRARRILSHVRKSWNTKSILCPRTSEAFLGEQACQAEQTGQPSQMRLGNPRILELVCLTYLRTGGFITFTRLSLASVLHMPSRSILPQAYRCDHHWEQRLAHDSFKSVSARDLGLSILHTIDSGGSASPLDYDIVVDSTAHAIVRGYLDFQRHEKILKLLRERAYTGVFLDEVSANLLLDHFVDAQEWSAAIEVVWELCLQDYFQSEASISPVTVALALHASKQLIQAGLAEDTFTDSSADNADEEVEYKFVKYIRNPSYDNFFDIQRPRLKLGFTLVHLSDLFSNRLDSIRLSSDAVRSLAATLYQALRLFGLAYSEQLDQLKQELEKFQTAEQLQVAGLSAVVLDKLIHAVESCQTRPDNTAPARGEPVLPTATEVDLAVEQVKRLRELCAQVVAEDFFSRCEDFIQKEVLGNVDCMRAETAAVEQLYNRFEDERNRIWTDHLVSARQRAVIETTKQSLRDLVDEEERLTYFKQSEEILHKSWLAPRSRKERRWSRLKEWQQDLLRQPQRLERERTDRKVRGSNPTSASRLPLSRLGQPGSIPALVLPSGGMAARHRKGATAERWMDGGGYLRLRTVALTKCYINQVISPRHGKTDGSKPHTRIGEHRRKIDRSPRKADEYRTLLKDSAIAEIALDTGQKIDVENVGVLREGLRFTSQRLMIEVVEIAKHLSINRIEGVEDGFGSVKLTRVERLLDACESSRTSKSDVINQKTCKAPASDVKDPRFK</sequence>
<dbReference type="InterPro" id="IPR019266">
    <property type="entry name" value="Ribosomal_mS27"/>
</dbReference>
<dbReference type="EMBL" id="NIRI02000042">
    <property type="protein sequence ID" value="KAG5452035.1"/>
    <property type="molecule type" value="Genomic_DNA"/>
</dbReference>
<feature type="region of interest" description="Disordered" evidence="2">
    <location>
        <begin position="725"/>
        <end position="746"/>
    </location>
</feature>
<dbReference type="PANTHER" id="PTHR21393:SF0">
    <property type="entry name" value="SMALL RIBOSOMAL SUBUNIT PROTEIN MS27"/>
    <property type="match status" value="1"/>
</dbReference>
<evidence type="ECO:0000313" key="3">
    <source>
        <dbReference type="EMBL" id="KAG5452035.1"/>
    </source>
</evidence>
<feature type="region of interest" description="Disordered" evidence="2">
    <location>
        <begin position="609"/>
        <end position="636"/>
    </location>
</feature>
<gene>
    <name evidence="3" type="ORF">CSKR_110643</name>
</gene>
<feature type="compositionally biased region" description="Basic and acidic residues" evidence="2">
    <location>
        <begin position="528"/>
        <end position="539"/>
    </location>
</feature>
<name>A0A3R7C618_CLOSI</name>
<comment type="caution">
    <text evidence="3">The sequence shown here is derived from an EMBL/GenBank/DDBJ whole genome shotgun (WGS) entry which is preliminary data.</text>
</comment>
<dbReference type="STRING" id="79923.A0A3R7C618"/>
<feature type="compositionally biased region" description="Basic and acidic residues" evidence="2">
    <location>
        <begin position="612"/>
        <end position="624"/>
    </location>
</feature>
<dbReference type="InterPro" id="IPR034913">
    <property type="entry name" value="mS27/PTCD2"/>
</dbReference>
<dbReference type="PANTHER" id="PTHR21393">
    <property type="entry name" value="MITOCHONDRIAL 28S RIBOSOMAL PROTEIN S27"/>
    <property type="match status" value="1"/>
</dbReference>
<dbReference type="InParanoid" id="A0A3R7C618"/>
<accession>A0A3R7C618</accession>
<dbReference type="Proteomes" id="UP000286415">
    <property type="component" value="Unassembled WGS sequence"/>
</dbReference>
<organism evidence="3 4">
    <name type="scientific">Clonorchis sinensis</name>
    <name type="common">Chinese liver fluke</name>
    <dbReference type="NCBI Taxonomy" id="79923"/>
    <lineage>
        <taxon>Eukaryota</taxon>
        <taxon>Metazoa</taxon>
        <taxon>Spiralia</taxon>
        <taxon>Lophotrochozoa</taxon>
        <taxon>Platyhelminthes</taxon>
        <taxon>Trematoda</taxon>
        <taxon>Digenea</taxon>
        <taxon>Opisthorchiida</taxon>
        <taxon>Opisthorchiata</taxon>
        <taxon>Opisthorchiidae</taxon>
        <taxon>Clonorchis</taxon>
    </lineage>
</organism>